<keyword evidence="7 8" id="KW-0472">Membrane</keyword>
<keyword evidence="6 8" id="KW-1133">Transmembrane helix</keyword>
<dbReference type="Pfam" id="PF07690">
    <property type="entry name" value="MFS_1"/>
    <property type="match status" value="1"/>
</dbReference>
<feature type="transmembrane region" description="Helical" evidence="8">
    <location>
        <begin position="360"/>
        <end position="380"/>
    </location>
</feature>
<keyword evidence="5 8" id="KW-0812">Transmembrane</keyword>
<gene>
    <name evidence="10" type="ORF">ABZ510_29740</name>
</gene>
<dbReference type="PROSITE" id="PS00216">
    <property type="entry name" value="SUGAR_TRANSPORT_1"/>
    <property type="match status" value="1"/>
</dbReference>
<evidence type="ECO:0000313" key="10">
    <source>
        <dbReference type="EMBL" id="MEU1956023.1"/>
    </source>
</evidence>
<organism evidence="10 11">
    <name type="scientific">Nocardia rhamnosiphila</name>
    <dbReference type="NCBI Taxonomy" id="426716"/>
    <lineage>
        <taxon>Bacteria</taxon>
        <taxon>Bacillati</taxon>
        <taxon>Actinomycetota</taxon>
        <taxon>Actinomycetes</taxon>
        <taxon>Mycobacteriales</taxon>
        <taxon>Nocardiaceae</taxon>
        <taxon>Nocardia</taxon>
    </lineage>
</organism>
<feature type="transmembrane region" description="Helical" evidence="8">
    <location>
        <begin position="321"/>
        <end position="339"/>
    </location>
</feature>
<comment type="subcellular location">
    <subcellularLocation>
        <location evidence="1">Cell membrane</location>
        <topology evidence="1">Multi-pass membrane protein</topology>
    </subcellularLocation>
</comment>
<feature type="transmembrane region" description="Helical" evidence="8">
    <location>
        <begin position="182"/>
        <end position="201"/>
    </location>
</feature>
<protein>
    <submittedName>
        <fullName evidence="10">Multidrug effflux MFS transporter</fullName>
    </submittedName>
</protein>
<dbReference type="PROSITE" id="PS50850">
    <property type="entry name" value="MFS"/>
    <property type="match status" value="1"/>
</dbReference>
<dbReference type="PANTHER" id="PTHR23502">
    <property type="entry name" value="MAJOR FACILITATOR SUPERFAMILY"/>
    <property type="match status" value="1"/>
</dbReference>
<feature type="transmembrane region" description="Helical" evidence="8">
    <location>
        <begin position="267"/>
        <end position="288"/>
    </location>
</feature>
<dbReference type="PANTHER" id="PTHR23502:SF132">
    <property type="entry name" value="POLYAMINE TRANSPORTER 2-RELATED"/>
    <property type="match status" value="1"/>
</dbReference>
<sequence length="417" mass="43024">MTVDDDAPARQTARAHAPPTGRAAVKILVIVATMIALTPFTLDMYLPAFPQMEADLDATNSQIQLSLTGVLVGLAVGQLLVGPLADAFGRRRPVLLGLLCHVGASGLCFVASDAGILAACRVLQGVSCAAVSVVSMATVRDLFAGSAHARIMSRMFLVIGIGPVIAPTLGAGVLLFADWRSIFLVLALIGVTLLVVGLIFFPDTLPPEQRTRRGLGSALTSYAALLRDPTYTVVVLVGALMFSTIFSYISGASFVFQDRFGLSEQQFATLFAVNAGGLVLVAQINPLLIRRFGVAQVLTGATVAGTVGATALLLALTVFEAPLACVAVLLAFCVASYGVSTPNTQGLALVRQGHRAGAAAALLGFSQFAVGAIVTPLVGLGVADGVAMAAVMTVTTTSAALLMLLVVRRQAANMQMT</sequence>
<dbReference type="InterPro" id="IPR004812">
    <property type="entry name" value="Efflux_drug-R_Bcr/CmlA"/>
</dbReference>
<evidence type="ECO:0000256" key="8">
    <source>
        <dbReference type="SAM" id="Phobius"/>
    </source>
</evidence>
<evidence type="ECO:0000256" key="5">
    <source>
        <dbReference type="ARBA" id="ARBA00022692"/>
    </source>
</evidence>
<keyword evidence="11" id="KW-1185">Reference proteome</keyword>
<feature type="transmembrane region" description="Helical" evidence="8">
    <location>
        <begin position="295"/>
        <end position="315"/>
    </location>
</feature>
<keyword evidence="3" id="KW-0813">Transport</keyword>
<dbReference type="Proteomes" id="UP001550628">
    <property type="component" value="Unassembled WGS sequence"/>
</dbReference>
<dbReference type="InterPro" id="IPR036259">
    <property type="entry name" value="MFS_trans_sf"/>
</dbReference>
<proteinExistence type="inferred from homology"/>
<dbReference type="InterPro" id="IPR005829">
    <property type="entry name" value="Sugar_transporter_CS"/>
</dbReference>
<evidence type="ECO:0000313" key="11">
    <source>
        <dbReference type="Proteomes" id="UP001550628"/>
    </source>
</evidence>
<comment type="similarity">
    <text evidence="2">Belongs to the major facilitator superfamily. Bcr/CmlA family.</text>
</comment>
<name>A0ABV2WYR7_9NOCA</name>
<dbReference type="EMBL" id="JBEYBF010000031">
    <property type="protein sequence ID" value="MEU1956023.1"/>
    <property type="molecule type" value="Genomic_DNA"/>
</dbReference>
<dbReference type="NCBIfam" id="TIGR00710">
    <property type="entry name" value="efflux_Bcr_CflA"/>
    <property type="match status" value="1"/>
</dbReference>
<dbReference type="InterPro" id="IPR020846">
    <property type="entry name" value="MFS_dom"/>
</dbReference>
<feature type="transmembrane region" description="Helical" evidence="8">
    <location>
        <begin position="386"/>
        <end position="407"/>
    </location>
</feature>
<dbReference type="CDD" id="cd17320">
    <property type="entry name" value="MFS_MdfA_MDR_like"/>
    <property type="match status" value="1"/>
</dbReference>
<dbReference type="RefSeq" id="WP_356959368.1">
    <property type="nucleotide sequence ID" value="NZ_JBEYBD010000028.1"/>
</dbReference>
<comment type="caution">
    <text evidence="10">The sequence shown here is derived from an EMBL/GenBank/DDBJ whole genome shotgun (WGS) entry which is preliminary data.</text>
</comment>
<evidence type="ECO:0000256" key="3">
    <source>
        <dbReference type="ARBA" id="ARBA00022448"/>
    </source>
</evidence>
<evidence type="ECO:0000256" key="7">
    <source>
        <dbReference type="ARBA" id="ARBA00023136"/>
    </source>
</evidence>
<feature type="transmembrane region" description="Helical" evidence="8">
    <location>
        <begin position="122"/>
        <end position="143"/>
    </location>
</feature>
<evidence type="ECO:0000256" key="1">
    <source>
        <dbReference type="ARBA" id="ARBA00004651"/>
    </source>
</evidence>
<evidence type="ECO:0000259" key="9">
    <source>
        <dbReference type="PROSITE" id="PS50850"/>
    </source>
</evidence>
<dbReference type="InterPro" id="IPR011701">
    <property type="entry name" value="MFS"/>
</dbReference>
<evidence type="ECO:0000256" key="4">
    <source>
        <dbReference type="ARBA" id="ARBA00022475"/>
    </source>
</evidence>
<feature type="transmembrane region" description="Helical" evidence="8">
    <location>
        <begin position="231"/>
        <end position="255"/>
    </location>
</feature>
<accession>A0ABV2WYR7</accession>
<feature type="transmembrane region" description="Helical" evidence="8">
    <location>
        <begin position="62"/>
        <end position="82"/>
    </location>
</feature>
<dbReference type="Gene3D" id="1.20.1720.10">
    <property type="entry name" value="Multidrug resistance protein D"/>
    <property type="match status" value="1"/>
</dbReference>
<evidence type="ECO:0000256" key="2">
    <source>
        <dbReference type="ARBA" id="ARBA00006236"/>
    </source>
</evidence>
<reference evidence="10 11" key="1">
    <citation type="submission" date="2024-06" db="EMBL/GenBank/DDBJ databases">
        <title>The Natural Products Discovery Center: Release of the First 8490 Sequenced Strains for Exploring Actinobacteria Biosynthetic Diversity.</title>
        <authorList>
            <person name="Kalkreuter E."/>
            <person name="Kautsar S.A."/>
            <person name="Yang D."/>
            <person name="Bader C.D."/>
            <person name="Teijaro C.N."/>
            <person name="Fluegel L."/>
            <person name="Davis C.M."/>
            <person name="Simpson J.R."/>
            <person name="Lauterbach L."/>
            <person name="Steele A.D."/>
            <person name="Gui C."/>
            <person name="Meng S."/>
            <person name="Li G."/>
            <person name="Viehrig K."/>
            <person name="Ye F."/>
            <person name="Su P."/>
            <person name="Kiefer A.F."/>
            <person name="Nichols A."/>
            <person name="Cepeda A.J."/>
            <person name="Yan W."/>
            <person name="Fan B."/>
            <person name="Jiang Y."/>
            <person name="Adhikari A."/>
            <person name="Zheng C.-J."/>
            <person name="Schuster L."/>
            <person name="Cowan T.M."/>
            <person name="Smanski M.J."/>
            <person name="Chevrette M.G."/>
            <person name="De Carvalho L.P.S."/>
            <person name="Shen B."/>
        </authorList>
    </citation>
    <scope>NUCLEOTIDE SEQUENCE [LARGE SCALE GENOMIC DNA]</scope>
    <source>
        <strain evidence="10 11">NPDC019708</strain>
    </source>
</reference>
<evidence type="ECO:0000256" key="6">
    <source>
        <dbReference type="ARBA" id="ARBA00022989"/>
    </source>
</evidence>
<feature type="transmembrane region" description="Helical" evidence="8">
    <location>
        <begin position="94"/>
        <end position="116"/>
    </location>
</feature>
<dbReference type="SUPFAM" id="SSF103473">
    <property type="entry name" value="MFS general substrate transporter"/>
    <property type="match status" value="1"/>
</dbReference>
<feature type="transmembrane region" description="Helical" evidence="8">
    <location>
        <begin position="23"/>
        <end position="42"/>
    </location>
</feature>
<feature type="domain" description="Major facilitator superfamily (MFS) profile" evidence="9">
    <location>
        <begin position="27"/>
        <end position="411"/>
    </location>
</feature>
<keyword evidence="4" id="KW-1003">Cell membrane</keyword>
<feature type="transmembrane region" description="Helical" evidence="8">
    <location>
        <begin position="155"/>
        <end position="176"/>
    </location>
</feature>